<evidence type="ECO:0000313" key="1">
    <source>
        <dbReference type="EMBL" id="APM38412.1"/>
    </source>
</evidence>
<sequence>MSEIVVKVTRGSLVESIHRADIAVVNSKGKLLYSLGNPYKVTYMRSAAKPIQTLNVILSGAAEKFSFTDEEISIMCASHYGEDFHRKTVNDILKKIGLGIDNLLCGSTLSLNEEYAEKLLWNHAKINPSYTDCSGKHCGILSICVLKGYDISSYNLLEHPVQKEIKKIVCKVCSVKEDGIIVGIDGCTVPIFGMPLYNMALGFCKMANSSVFTEKYKNAADRVFKAMTRSPEMVAGTGGFCTELMKNTGGRLIGKLGAEGVYCIGVKDMDLGIAIKIEDGSTRALWPTAVKCLEDLKVLKDEEKRTLSKFKVKDNINNIKEKIGEIFPDFHLNKN</sequence>
<name>A0A1L5F5Z1_CLOKL</name>
<dbReference type="InterPro" id="IPR010349">
    <property type="entry name" value="Asparaginase_II"/>
</dbReference>
<dbReference type="OrthoDB" id="9770793at2"/>
<dbReference type="Pfam" id="PF06089">
    <property type="entry name" value="Asparaginase_II"/>
    <property type="match status" value="1"/>
</dbReference>
<dbReference type="Proteomes" id="UP000184604">
    <property type="component" value="Chromosome"/>
</dbReference>
<gene>
    <name evidence="1" type="ORF">BS101_06515</name>
</gene>
<dbReference type="PANTHER" id="PTHR42110:SF1">
    <property type="entry name" value="L-ASPARAGINASE, PUTATIVE (AFU_ORTHOLOGUE AFUA_3G11890)-RELATED"/>
    <property type="match status" value="1"/>
</dbReference>
<dbReference type="RefSeq" id="WP_073538084.1">
    <property type="nucleotide sequence ID" value="NZ_CP018335.1"/>
</dbReference>
<organism evidence="1 2">
    <name type="scientific">Clostridium kluyveri</name>
    <dbReference type="NCBI Taxonomy" id="1534"/>
    <lineage>
        <taxon>Bacteria</taxon>
        <taxon>Bacillati</taxon>
        <taxon>Bacillota</taxon>
        <taxon>Clostridia</taxon>
        <taxon>Eubacteriales</taxon>
        <taxon>Clostridiaceae</taxon>
        <taxon>Clostridium</taxon>
    </lineage>
</organism>
<dbReference type="PANTHER" id="PTHR42110">
    <property type="entry name" value="L-ASPARAGINASE, PUTATIVE (AFU_ORTHOLOGUE AFUA_3G11890)-RELATED"/>
    <property type="match status" value="1"/>
</dbReference>
<proteinExistence type="predicted"/>
<protein>
    <submittedName>
        <fullName evidence="1">Asparaginase</fullName>
    </submittedName>
</protein>
<accession>A0A1L5F5Z1</accession>
<reference evidence="1 2" key="1">
    <citation type="submission" date="2016-12" db="EMBL/GenBank/DDBJ databases">
        <title>Complete genome sequence of Clostridium kluyveri JZZ isolated from the pit mud of a Chinese flavor liquor-making factory.</title>
        <authorList>
            <person name="Wang Y."/>
        </authorList>
    </citation>
    <scope>NUCLEOTIDE SEQUENCE [LARGE SCALE GENOMIC DNA]</scope>
    <source>
        <strain evidence="1 2">JZZ</strain>
    </source>
</reference>
<dbReference type="AlphaFoldDB" id="A0A1L5F5Z1"/>
<dbReference type="EMBL" id="CP018335">
    <property type="protein sequence ID" value="APM38412.1"/>
    <property type="molecule type" value="Genomic_DNA"/>
</dbReference>
<evidence type="ECO:0000313" key="2">
    <source>
        <dbReference type="Proteomes" id="UP000184604"/>
    </source>
</evidence>